<evidence type="ECO:0000313" key="2">
    <source>
        <dbReference type="EMBL" id="PXY21926.1"/>
    </source>
</evidence>
<proteinExistence type="predicted"/>
<sequence>MARFGKVELIQVNGRGPEDVLVDADGGVYTGLDDGRIIRVGPGGRRIDAVADTGGRPLGLEFLGDESELLVCDARKGVLAVSVADGTVRTLVGEVEGAPMLFCNNAAVAGDGTVYFTDSSTVFPIEKWRDDLIEQTGAGRLFRRTPDGAVERIADGLEFANGVALAPDESFVTVAETGAFRLRRIWLTGPKTGTEDLFLDDVPGYPDNISTGSDGLIWVTQASPKVASLGRVRKLPSPARAVVRKLPTWLQPSPARTCGVLGVSALGEIVHRLEGEIEGFHMLTGVRERAGQLYFGSLVLRCLAVTRVPRK</sequence>
<feature type="domain" description="SMP-30/Gluconolactonase/LRE-like region" evidence="1">
    <location>
        <begin position="36"/>
        <end position="222"/>
    </location>
</feature>
<dbReference type="RefSeq" id="WP_110342717.1">
    <property type="nucleotide sequence ID" value="NZ_MASU01000014.1"/>
</dbReference>
<organism evidence="2 3">
    <name type="scientific">Prauserella flavalba</name>
    <dbReference type="NCBI Taxonomy" id="1477506"/>
    <lineage>
        <taxon>Bacteria</taxon>
        <taxon>Bacillati</taxon>
        <taxon>Actinomycetota</taxon>
        <taxon>Actinomycetes</taxon>
        <taxon>Pseudonocardiales</taxon>
        <taxon>Pseudonocardiaceae</taxon>
        <taxon>Prauserella</taxon>
    </lineage>
</organism>
<dbReference type="GO" id="GO:0016787">
    <property type="term" value="F:hydrolase activity"/>
    <property type="evidence" value="ECO:0007669"/>
    <property type="project" value="TreeGrafter"/>
</dbReference>
<dbReference type="Proteomes" id="UP000247892">
    <property type="component" value="Unassembled WGS sequence"/>
</dbReference>
<dbReference type="Gene3D" id="2.120.10.30">
    <property type="entry name" value="TolB, C-terminal domain"/>
    <property type="match status" value="1"/>
</dbReference>
<dbReference type="EMBL" id="MASU01000014">
    <property type="protein sequence ID" value="PXY21926.1"/>
    <property type="molecule type" value="Genomic_DNA"/>
</dbReference>
<accession>A0A318LF83</accession>
<dbReference type="InterPro" id="IPR013658">
    <property type="entry name" value="SGL"/>
</dbReference>
<protein>
    <submittedName>
        <fullName evidence="2">Strictosidine synthase</fullName>
    </submittedName>
</protein>
<dbReference type="InterPro" id="IPR011042">
    <property type="entry name" value="6-blade_b-propeller_TolB-like"/>
</dbReference>
<dbReference type="AlphaFoldDB" id="A0A318LF83"/>
<dbReference type="PANTHER" id="PTHR10426">
    <property type="entry name" value="STRICTOSIDINE SYNTHASE-RELATED"/>
    <property type="match status" value="1"/>
</dbReference>
<name>A0A318LF83_9PSEU</name>
<gene>
    <name evidence="2" type="ORF">BA062_30735</name>
</gene>
<keyword evidence="3" id="KW-1185">Reference proteome</keyword>
<dbReference type="SUPFAM" id="SSF63829">
    <property type="entry name" value="Calcium-dependent phosphotriesterase"/>
    <property type="match status" value="1"/>
</dbReference>
<reference evidence="2 3" key="1">
    <citation type="submission" date="2016-07" db="EMBL/GenBank/DDBJ databases">
        <title>Draft genome sequence of Prauserella sp. YIM 121212, isolated from alkaline soil.</title>
        <authorList>
            <person name="Ruckert C."/>
            <person name="Albersmeier A."/>
            <person name="Jiang C.-L."/>
            <person name="Jiang Y."/>
            <person name="Kalinowski J."/>
            <person name="Schneider O."/>
            <person name="Winkler A."/>
            <person name="Zotchev S.B."/>
        </authorList>
    </citation>
    <scope>NUCLEOTIDE SEQUENCE [LARGE SCALE GENOMIC DNA]</scope>
    <source>
        <strain evidence="2 3">YIM 121212</strain>
    </source>
</reference>
<evidence type="ECO:0000259" key="1">
    <source>
        <dbReference type="Pfam" id="PF08450"/>
    </source>
</evidence>
<dbReference type="PANTHER" id="PTHR10426:SF88">
    <property type="entry name" value="ADIPOCYTE PLASMA MEMBRANE-ASSOCIATED PROTEIN HEMOMUCIN-RELATED"/>
    <property type="match status" value="1"/>
</dbReference>
<comment type="caution">
    <text evidence="2">The sequence shown here is derived from an EMBL/GenBank/DDBJ whole genome shotgun (WGS) entry which is preliminary data.</text>
</comment>
<dbReference type="Pfam" id="PF08450">
    <property type="entry name" value="SGL"/>
    <property type="match status" value="1"/>
</dbReference>
<dbReference type="GO" id="GO:0012505">
    <property type="term" value="C:endomembrane system"/>
    <property type="evidence" value="ECO:0007669"/>
    <property type="project" value="TreeGrafter"/>
</dbReference>
<evidence type="ECO:0000313" key="3">
    <source>
        <dbReference type="Proteomes" id="UP000247892"/>
    </source>
</evidence>
<dbReference type="OrthoDB" id="3332247at2"/>